<accession>A0A7S3UA35</accession>
<protein>
    <recommendedName>
        <fullName evidence="5">Pre-rRNA-processing protein TSR2 homolog</fullName>
    </recommendedName>
</protein>
<gene>
    <name evidence="4" type="ORF">PSAL00342_LOCUS1549</name>
</gene>
<evidence type="ECO:0008006" key="5">
    <source>
        <dbReference type="Google" id="ProtNLM"/>
    </source>
</evidence>
<comment type="similarity">
    <text evidence="1">Belongs to the TSR2 family.</text>
</comment>
<organism evidence="4">
    <name type="scientific">Picocystis salinarum</name>
    <dbReference type="NCBI Taxonomy" id="88271"/>
    <lineage>
        <taxon>Eukaryota</taxon>
        <taxon>Viridiplantae</taxon>
        <taxon>Chlorophyta</taxon>
        <taxon>Picocystophyceae</taxon>
        <taxon>Picocystales</taxon>
        <taxon>Picocystaceae</taxon>
        <taxon>Picocystis</taxon>
    </lineage>
</organism>
<dbReference type="AlphaFoldDB" id="A0A7S3UA35"/>
<dbReference type="GO" id="GO:0006364">
    <property type="term" value="P:rRNA processing"/>
    <property type="evidence" value="ECO:0007669"/>
    <property type="project" value="UniProtKB-KW"/>
</dbReference>
<dbReference type="Pfam" id="PF10273">
    <property type="entry name" value="WGG"/>
    <property type="match status" value="1"/>
</dbReference>
<feature type="region of interest" description="Disordered" evidence="3">
    <location>
        <begin position="150"/>
        <end position="211"/>
    </location>
</feature>
<name>A0A7S3UA35_9CHLO</name>
<dbReference type="EMBL" id="HBIS01001755">
    <property type="protein sequence ID" value="CAE0607732.1"/>
    <property type="molecule type" value="Transcribed_RNA"/>
</dbReference>
<evidence type="ECO:0000313" key="4">
    <source>
        <dbReference type="EMBL" id="CAE0607732.1"/>
    </source>
</evidence>
<evidence type="ECO:0000256" key="1">
    <source>
        <dbReference type="ARBA" id="ARBA00006524"/>
    </source>
</evidence>
<feature type="compositionally biased region" description="Basic residues" evidence="3">
    <location>
        <begin position="202"/>
        <end position="211"/>
    </location>
</feature>
<dbReference type="PANTHER" id="PTHR21250">
    <property type="entry name" value="PRE-RRNA-PROCESSING PROTEIN TSR2 HOMOLOG"/>
    <property type="match status" value="1"/>
</dbReference>
<reference evidence="4" key="1">
    <citation type="submission" date="2021-01" db="EMBL/GenBank/DDBJ databases">
        <authorList>
            <person name="Corre E."/>
            <person name="Pelletier E."/>
            <person name="Niang G."/>
            <person name="Scheremetjew M."/>
            <person name="Finn R."/>
            <person name="Kale V."/>
            <person name="Holt S."/>
            <person name="Cochrane G."/>
            <person name="Meng A."/>
            <person name="Brown T."/>
            <person name="Cohen L."/>
        </authorList>
    </citation>
    <scope>NUCLEOTIDE SEQUENCE</scope>
    <source>
        <strain evidence="4">CCMP1897</strain>
    </source>
</reference>
<feature type="compositionally biased region" description="Basic and acidic residues" evidence="3">
    <location>
        <begin position="178"/>
        <end position="188"/>
    </location>
</feature>
<proteinExistence type="inferred from homology"/>
<sequence>MELRSGAKLWNELRGEQPKLNHEEQKQAFLEGVGLILQRWTALGLAIEHGWGGTDTTAKAQSFHDEVYHWFVDAKEQRYVDELEDLLDDIMAQEFNAELQDGSPRQVAEALVRLFEECAQGNYSTVLRLREVMVQQKDIVASKSFRIDESGKPYAGGGGNVPSLVPMGEPSTNQVDFDTSHQMDEDTKSSGPDPDEWEVVKNNRKKGKGKK</sequence>
<dbReference type="InterPro" id="IPR019398">
    <property type="entry name" value="Pre-rRNA_process_TSR2"/>
</dbReference>
<evidence type="ECO:0000256" key="2">
    <source>
        <dbReference type="ARBA" id="ARBA00022552"/>
    </source>
</evidence>
<keyword evidence="2" id="KW-0698">rRNA processing</keyword>
<evidence type="ECO:0000256" key="3">
    <source>
        <dbReference type="SAM" id="MobiDB-lite"/>
    </source>
</evidence>